<dbReference type="GO" id="GO:0046872">
    <property type="term" value="F:metal ion binding"/>
    <property type="evidence" value="ECO:0007669"/>
    <property type="project" value="UniProtKB-KW"/>
</dbReference>
<protein>
    <submittedName>
        <fullName evidence="8">Jg22780 protein</fullName>
    </submittedName>
</protein>
<evidence type="ECO:0000256" key="5">
    <source>
        <dbReference type="ARBA" id="ARBA00022840"/>
    </source>
</evidence>
<dbReference type="GO" id="GO:0005745">
    <property type="term" value="C:m-AAA complex"/>
    <property type="evidence" value="ECO:0007669"/>
    <property type="project" value="TreeGrafter"/>
</dbReference>
<keyword evidence="6" id="KW-0645">Protease</keyword>
<dbReference type="GO" id="GO:0008237">
    <property type="term" value="F:metallopeptidase activity"/>
    <property type="evidence" value="ECO:0007669"/>
    <property type="project" value="UniProtKB-KW"/>
</dbReference>
<dbReference type="GO" id="GO:0005524">
    <property type="term" value="F:ATP binding"/>
    <property type="evidence" value="ECO:0007669"/>
    <property type="project" value="UniProtKB-KW"/>
</dbReference>
<evidence type="ECO:0000256" key="3">
    <source>
        <dbReference type="ARBA" id="ARBA00022741"/>
    </source>
</evidence>
<feature type="non-terminal residue" evidence="8">
    <location>
        <position position="1"/>
    </location>
</feature>
<dbReference type="InterPro" id="IPR027417">
    <property type="entry name" value="P-loop_NTPase"/>
</dbReference>
<keyword evidence="3" id="KW-0547">Nucleotide-binding</keyword>
<keyword evidence="6" id="KW-0482">Metalloprotease</keyword>
<dbReference type="PANTHER" id="PTHR43655:SF8">
    <property type="entry name" value="PARAPLEGIN"/>
    <property type="match status" value="1"/>
</dbReference>
<sequence length="104" mass="11551">MNILGVRVIYDRNGSVAGKIFTTLLIAAVILSFLYSTKSMKMNINLGGFSQLRRAKFTLVDSMSGQGKGVKFQDVAGLKEAKIEVMEFVDYLKRPEHYKSLGAK</sequence>
<reference evidence="8" key="1">
    <citation type="submission" date="2022-03" db="EMBL/GenBank/DDBJ databases">
        <authorList>
            <person name="Lindestad O."/>
        </authorList>
    </citation>
    <scope>NUCLEOTIDE SEQUENCE</scope>
</reference>
<keyword evidence="7" id="KW-0472">Membrane</keyword>
<name>A0A8S4QZY9_9NEOP</name>
<evidence type="ECO:0000313" key="8">
    <source>
        <dbReference type="EMBL" id="CAH2228623.1"/>
    </source>
</evidence>
<evidence type="ECO:0000313" key="9">
    <source>
        <dbReference type="Proteomes" id="UP000838756"/>
    </source>
</evidence>
<evidence type="ECO:0000256" key="4">
    <source>
        <dbReference type="ARBA" id="ARBA00022833"/>
    </source>
</evidence>
<dbReference type="Proteomes" id="UP000838756">
    <property type="component" value="Unassembled WGS sequence"/>
</dbReference>
<dbReference type="PANTHER" id="PTHR43655">
    <property type="entry name" value="ATP-DEPENDENT PROTEASE"/>
    <property type="match status" value="1"/>
</dbReference>
<keyword evidence="5" id="KW-0067">ATP-binding</keyword>
<keyword evidence="2" id="KW-0479">Metal-binding</keyword>
<keyword evidence="9" id="KW-1185">Reference proteome</keyword>
<dbReference type="EMBL" id="CAKXAJ010024390">
    <property type="protein sequence ID" value="CAH2228623.1"/>
    <property type="molecule type" value="Genomic_DNA"/>
</dbReference>
<evidence type="ECO:0000256" key="1">
    <source>
        <dbReference type="ARBA" id="ARBA00001947"/>
    </source>
</evidence>
<dbReference type="Gene3D" id="3.40.50.300">
    <property type="entry name" value="P-loop containing nucleotide triphosphate hydrolases"/>
    <property type="match status" value="1"/>
</dbReference>
<dbReference type="AlphaFoldDB" id="A0A8S4QZY9"/>
<evidence type="ECO:0000256" key="7">
    <source>
        <dbReference type="SAM" id="Phobius"/>
    </source>
</evidence>
<keyword evidence="7" id="KW-1133">Transmembrane helix</keyword>
<keyword evidence="6" id="KW-0378">Hydrolase</keyword>
<dbReference type="OrthoDB" id="1413014at2759"/>
<evidence type="ECO:0000256" key="2">
    <source>
        <dbReference type="ARBA" id="ARBA00022723"/>
    </source>
</evidence>
<accession>A0A8S4QZY9</accession>
<evidence type="ECO:0000256" key="6">
    <source>
        <dbReference type="ARBA" id="ARBA00023049"/>
    </source>
</evidence>
<keyword evidence="4" id="KW-0862">Zinc</keyword>
<keyword evidence="7" id="KW-0812">Transmembrane</keyword>
<gene>
    <name evidence="8" type="primary">jg22780</name>
    <name evidence="8" type="ORF">PAEG_LOCUS8419</name>
</gene>
<proteinExistence type="predicted"/>
<dbReference type="GO" id="GO:0034982">
    <property type="term" value="P:mitochondrial protein processing"/>
    <property type="evidence" value="ECO:0007669"/>
    <property type="project" value="TreeGrafter"/>
</dbReference>
<dbReference type="InterPro" id="IPR050928">
    <property type="entry name" value="ATP-dep_Zn_Metalloprotease"/>
</dbReference>
<feature type="transmembrane region" description="Helical" evidence="7">
    <location>
        <begin position="16"/>
        <end position="35"/>
    </location>
</feature>
<comment type="cofactor">
    <cofactor evidence="1">
        <name>Zn(2+)</name>
        <dbReference type="ChEBI" id="CHEBI:29105"/>
    </cofactor>
</comment>
<organism evidence="8 9">
    <name type="scientific">Pararge aegeria aegeria</name>
    <dbReference type="NCBI Taxonomy" id="348720"/>
    <lineage>
        <taxon>Eukaryota</taxon>
        <taxon>Metazoa</taxon>
        <taxon>Ecdysozoa</taxon>
        <taxon>Arthropoda</taxon>
        <taxon>Hexapoda</taxon>
        <taxon>Insecta</taxon>
        <taxon>Pterygota</taxon>
        <taxon>Neoptera</taxon>
        <taxon>Endopterygota</taxon>
        <taxon>Lepidoptera</taxon>
        <taxon>Glossata</taxon>
        <taxon>Ditrysia</taxon>
        <taxon>Papilionoidea</taxon>
        <taxon>Nymphalidae</taxon>
        <taxon>Satyrinae</taxon>
        <taxon>Satyrini</taxon>
        <taxon>Parargina</taxon>
        <taxon>Pararge</taxon>
    </lineage>
</organism>
<comment type="caution">
    <text evidence="8">The sequence shown here is derived from an EMBL/GenBank/DDBJ whole genome shotgun (WGS) entry which is preliminary data.</text>
</comment>